<gene>
    <name evidence="3" type="ORF">Q8A49_31485</name>
</gene>
<organism evidence="3 4">
    <name type="scientific">Nocardiopsis tropica</name>
    <dbReference type="NCBI Taxonomy" id="109330"/>
    <lineage>
        <taxon>Bacteria</taxon>
        <taxon>Bacillati</taxon>
        <taxon>Actinomycetota</taxon>
        <taxon>Actinomycetes</taxon>
        <taxon>Streptosporangiales</taxon>
        <taxon>Nocardiopsidaceae</taxon>
        <taxon>Nocardiopsis</taxon>
    </lineage>
</organism>
<protein>
    <submittedName>
        <fullName evidence="3">NYN domain-containing protein</fullName>
    </submittedName>
</protein>
<name>A0ABU7L295_9ACTN</name>
<feature type="region of interest" description="Disordered" evidence="2">
    <location>
        <begin position="1"/>
        <end position="39"/>
    </location>
</feature>
<dbReference type="PANTHER" id="PTHR34547">
    <property type="entry name" value="YACP-LIKE NYN DOMAIN PROTEIN"/>
    <property type="match status" value="1"/>
</dbReference>
<reference evidence="3 4" key="1">
    <citation type="submission" date="2023-07" db="EMBL/GenBank/DDBJ databases">
        <authorList>
            <person name="Girao M."/>
            <person name="Carvalho M.F."/>
        </authorList>
    </citation>
    <scope>NUCLEOTIDE SEQUENCE [LARGE SCALE GENOMIC DNA]</scope>
    <source>
        <strain evidence="3 4">66/93</strain>
    </source>
</reference>
<evidence type="ECO:0000256" key="2">
    <source>
        <dbReference type="SAM" id="MobiDB-lite"/>
    </source>
</evidence>
<feature type="compositionally biased region" description="Basic and acidic residues" evidence="2">
    <location>
        <begin position="30"/>
        <end position="39"/>
    </location>
</feature>
<accession>A0ABU7L295</accession>
<dbReference type="InterPro" id="IPR010298">
    <property type="entry name" value="YacP-like"/>
</dbReference>
<dbReference type="Proteomes" id="UP001348641">
    <property type="component" value="Unassembled WGS sequence"/>
</dbReference>
<sequence length="463" mass="50525">MSARPEAGGDSDGTGPRDESVDVTPGADSDGERLRRPLPEPVRARVVEYGSDVLGGMRANELPPLLRRVAKFEPRRRARLAGPQIAAQLETDGGFRDMVAARVRQVWPELAEGLHSGVVPPAADPVAVAACAYLLRPKGWPEIIEDVHRELERLAGAREVDEAAEALDSVRRQLDEARSEHQSETERLRSQLREQRTEIAELRRKVHTERQRAKGAATEAARVLAETSDRESESATQMNALESENRRLRSRLAAAEAQVENARRAVRAGRNADEARLRVLLDVLVESAHGLRRELALPAALDSPADLVAEVEQQRRVSLGGLPDDDPGLLEHLLTVPRVHLLVDGYNVTKTGYGTLPLADQRTRLMASLEGLASRTKAEITCVFDGADIDAPPVAAPTRRVRLLFSAPGETADELIVRLVRAEPPGRPIAVVTSDKEIVSAVRRAGARAVPSAIFLRRLEAHG</sequence>
<keyword evidence="1" id="KW-0175">Coiled coil</keyword>
<evidence type="ECO:0000313" key="3">
    <source>
        <dbReference type="EMBL" id="MEE2055032.1"/>
    </source>
</evidence>
<evidence type="ECO:0000313" key="4">
    <source>
        <dbReference type="Proteomes" id="UP001348641"/>
    </source>
</evidence>
<feature type="coiled-coil region" evidence="1">
    <location>
        <begin position="160"/>
        <end position="272"/>
    </location>
</feature>
<comment type="caution">
    <text evidence="3">The sequence shown here is derived from an EMBL/GenBank/DDBJ whole genome shotgun (WGS) entry which is preliminary data.</text>
</comment>
<dbReference type="RefSeq" id="WP_330161826.1">
    <property type="nucleotide sequence ID" value="NZ_BAAAJA010000010.1"/>
</dbReference>
<dbReference type="Pfam" id="PF05991">
    <property type="entry name" value="NYN_YacP"/>
    <property type="match status" value="1"/>
</dbReference>
<dbReference type="PANTHER" id="PTHR34547:SF1">
    <property type="entry name" value="YACP-LIKE NYN DOMAIN PROTEIN"/>
    <property type="match status" value="1"/>
</dbReference>
<dbReference type="EMBL" id="JAUUCC010000143">
    <property type="protein sequence ID" value="MEE2055032.1"/>
    <property type="molecule type" value="Genomic_DNA"/>
</dbReference>
<evidence type="ECO:0000256" key="1">
    <source>
        <dbReference type="SAM" id="Coils"/>
    </source>
</evidence>
<proteinExistence type="predicted"/>